<evidence type="ECO:0000256" key="4">
    <source>
        <dbReference type="ARBA" id="ARBA00022840"/>
    </source>
</evidence>
<keyword evidence="5 7" id="KW-1133">Transmembrane helix</keyword>
<dbReference type="SUPFAM" id="SSF52540">
    <property type="entry name" value="P-loop containing nucleoside triphosphate hydrolases"/>
    <property type="match status" value="1"/>
</dbReference>
<dbReference type="Proteomes" id="UP001172743">
    <property type="component" value="Unassembled WGS sequence"/>
</dbReference>
<gene>
    <name evidence="10" type="ORF">QYB95_14740</name>
</gene>
<evidence type="ECO:0000313" key="10">
    <source>
        <dbReference type="EMBL" id="MDN4494809.1"/>
    </source>
</evidence>
<evidence type="ECO:0000256" key="2">
    <source>
        <dbReference type="ARBA" id="ARBA00022692"/>
    </source>
</evidence>
<evidence type="ECO:0000256" key="5">
    <source>
        <dbReference type="ARBA" id="ARBA00022989"/>
    </source>
</evidence>
<dbReference type="RefSeq" id="WP_301139113.1">
    <property type="nucleotide sequence ID" value="NZ_JAUHTQ010000012.1"/>
</dbReference>
<dbReference type="InterPro" id="IPR011527">
    <property type="entry name" value="ABC1_TM_dom"/>
</dbReference>
<keyword evidence="4 10" id="KW-0067">ATP-binding</keyword>
<evidence type="ECO:0000259" key="8">
    <source>
        <dbReference type="PROSITE" id="PS50893"/>
    </source>
</evidence>
<dbReference type="PANTHER" id="PTHR43394:SF1">
    <property type="entry name" value="ATP-BINDING CASSETTE SUB-FAMILY B MEMBER 10, MITOCHONDRIAL"/>
    <property type="match status" value="1"/>
</dbReference>
<feature type="transmembrane region" description="Helical" evidence="7">
    <location>
        <begin position="278"/>
        <end position="296"/>
    </location>
</feature>
<dbReference type="SUPFAM" id="SSF90123">
    <property type="entry name" value="ABC transporter transmembrane region"/>
    <property type="match status" value="1"/>
</dbReference>
<feature type="transmembrane region" description="Helical" evidence="7">
    <location>
        <begin position="156"/>
        <end position="174"/>
    </location>
</feature>
<dbReference type="Pfam" id="PF00664">
    <property type="entry name" value="ABC_membrane"/>
    <property type="match status" value="1"/>
</dbReference>
<organism evidence="10 11">
    <name type="scientific">Ureibacillus aquaedulcis</name>
    <dbReference type="NCBI Taxonomy" id="3058421"/>
    <lineage>
        <taxon>Bacteria</taxon>
        <taxon>Bacillati</taxon>
        <taxon>Bacillota</taxon>
        <taxon>Bacilli</taxon>
        <taxon>Bacillales</taxon>
        <taxon>Caryophanaceae</taxon>
        <taxon>Ureibacillus</taxon>
    </lineage>
</organism>
<evidence type="ECO:0000313" key="11">
    <source>
        <dbReference type="Proteomes" id="UP001172743"/>
    </source>
</evidence>
<keyword evidence="6 7" id="KW-0472">Membrane</keyword>
<evidence type="ECO:0000259" key="9">
    <source>
        <dbReference type="PROSITE" id="PS50929"/>
    </source>
</evidence>
<dbReference type="InterPro" id="IPR017871">
    <property type="entry name" value="ABC_transporter-like_CS"/>
</dbReference>
<dbReference type="EMBL" id="JAUHTQ010000012">
    <property type="protein sequence ID" value="MDN4494809.1"/>
    <property type="molecule type" value="Genomic_DNA"/>
</dbReference>
<dbReference type="InterPro" id="IPR027417">
    <property type="entry name" value="P-loop_NTPase"/>
</dbReference>
<keyword evidence="11" id="KW-1185">Reference proteome</keyword>
<keyword evidence="3" id="KW-0547">Nucleotide-binding</keyword>
<feature type="transmembrane region" description="Helical" evidence="7">
    <location>
        <begin position="238"/>
        <end position="258"/>
    </location>
</feature>
<feature type="domain" description="ABC transporter" evidence="8">
    <location>
        <begin position="336"/>
        <end position="569"/>
    </location>
</feature>
<dbReference type="PROSITE" id="PS50929">
    <property type="entry name" value="ABC_TM1F"/>
    <property type="match status" value="1"/>
</dbReference>
<dbReference type="GO" id="GO:0005524">
    <property type="term" value="F:ATP binding"/>
    <property type="evidence" value="ECO:0007669"/>
    <property type="project" value="UniProtKB-KW"/>
</dbReference>
<proteinExistence type="predicted"/>
<feature type="transmembrane region" description="Helical" evidence="7">
    <location>
        <begin position="126"/>
        <end position="150"/>
    </location>
</feature>
<dbReference type="InterPro" id="IPR003593">
    <property type="entry name" value="AAA+_ATPase"/>
</dbReference>
<evidence type="ECO:0000256" key="7">
    <source>
        <dbReference type="SAM" id="Phobius"/>
    </source>
</evidence>
<protein>
    <submittedName>
        <fullName evidence="10">ABC transporter ATP-binding protein</fullName>
    </submittedName>
</protein>
<dbReference type="CDD" id="cd18548">
    <property type="entry name" value="ABC_6TM_Tm287_like"/>
    <property type="match status" value="1"/>
</dbReference>
<evidence type="ECO:0000256" key="6">
    <source>
        <dbReference type="ARBA" id="ARBA00023136"/>
    </source>
</evidence>
<feature type="transmembrane region" description="Helical" evidence="7">
    <location>
        <begin position="15"/>
        <end position="40"/>
    </location>
</feature>
<evidence type="ECO:0000256" key="3">
    <source>
        <dbReference type="ARBA" id="ARBA00022741"/>
    </source>
</evidence>
<name>A0ABT8GTW2_9BACL</name>
<dbReference type="InterPro" id="IPR003439">
    <property type="entry name" value="ABC_transporter-like_ATP-bd"/>
</dbReference>
<dbReference type="PROSITE" id="PS00211">
    <property type="entry name" value="ABC_TRANSPORTER_1"/>
    <property type="match status" value="1"/>
</dbReference>
<sequence length="577" mass="64399">MKTIFAYVKPYKWPAIIAFCLMLTELVVELIQPLIIAKIIDDGIVARDIETIGSWGFILLVLAFSAFTSGVINSFFSSHVAQSFAFDLRNALFSKIQSFTMATYLRFPTSGLITRLTSDVQQVQSVLFMSLRIMIRAPLSAVGSLVMAFFVNPKMALFLLIGTPILILFLYVIVKKGVRLFSEVQRRLDRVNRVLQENLQAIRLVKAYMRGSYESNRFQEVSGDLQFDTMKALRIMELIQPVLLFVMNISLLAALWFGSLDVQNGEAQVGELVAVVNYALRMTGSFSMFAFIINVLSRAKASSERMEEILLTEKGTETYLPSAYSEAVHSTHNEAIRFDHVTFQFPNSKKTVLHDVSFTVAPGEKLAIMGATGAGKSTLLNLLPRFYDPAKGEIYVNGRNLRDWPLEELREYIGYVPQSAMLFTGSIYENVSWGKQGASMDEVRVATANAQIHQTIENFPSAYETRVGQKGVNLSGGQKQRLSIARALIRDSSILILDDSTSALDVKTETAFWDAIEGEQATMLVVTQKIRTAKGADRILLLDEGRVIGYGTHEELLGTNARYTQIVMSQQEQEGEA</sequence>
<feature type="domain" description="ABC transmembrane type-1" evidence="9">
    <location>
        <begin position="16"/>
        <end position="298"/>
    </location>
</feature>
<dbReference type="Pfam" id="PF00005">
    <property type="entry name" value="ABC_tran"/>
    <property type="match status" value="1"/>
</dbReference>
<dbReference type="InterPro" id="IPR036640">
    <property type="entry name" value="ABC1_TM_sf"/>
</dbReference>
<feature type="transmembrane region" description="Helical" evidence="7">
    <location>
        <begin position="52"/>
        <end position="76"/>
    </location>
</feature>
<comment type="subcellular location">
    <subcellularLocation>
        <location evidence="1">Cell membrane</location>
        <topology evidence="1">Multi-pass membrane protein</topology>
    </subcellularLocation>
</comment>
<keyword evidence="2 7" id="KW-0812">Transmembrane</keyword>
<dbReference type="SMART" id="SM00382">
    <property type="entry name" value="AAA"/>
    <property type="match status" value="1"/>
</dbReference>
<accession>A0ABT8GTW2</accession>
<dbReference type="InterPro" id="IPR039421">
    <property type="entry name" value="Type_1_exporter"/>
</dbReference>
<evidence type="ECO:0000256" key="1">
    <source>
        <dbReference type="ARBA" id="ARBA00004651"/>
    </source>
</evidence>
<dbReference type="Gene3D" id="1.20.1560.10">
    <property type="entry name" value="ABC transporter type 1, transmembrane domain"/>
    <property type="match status" value="1"/>
</dbReference>
<dbReference type="Gene3D" id="3.40.50.300">
    <property type="entry name" value="P-loop containing nucleotide triphosphate hydrolases"/>
    <property type="match status" value="1"/>
</dbReference>
<comment type="caution">
    <text evidence="10">The sequence shown here is derived from an EMBL/GenBank/DDBJ whole genome shotgun (WGS) entry which is preliminary data.</text>
</comment>
<dbReference type="PROSITE" id="PS50893">
    <property type="entry name" value="ABC_TRANSPORTER_2"/>
    <property type="match status" value="1"/>
</dbReference>
<dbReference type="PANTHER" id="PTHR43394">
    <property type="entry name" value="ATP-DEPENDENT PERMEASE MDL1, MITOCHONDRIAL"/>
    <property type="match status" value="1"/>
</dbReference>
<reference evidence="10" key="1">
    <citation type="submission" date="2023-07" db="EMBL/GenBank/DDBJ databases">
        <title>Ureibacillus sp. isolated from freshwater well.</title>
        <authorList>
            <person name="Kirdat K."/>
            <person name="Bhatt A."/>
            <person name="Teware R."/>
            <person name="Bhavsar Y."/>
            <person name="Yadav A."/>
        </authorList>
    </citation>
    <scope>NUCLEOTIDE SEQUENCE</scope>
    <source>
        <strain evidence="10">BA0131</strain>
    </source>
</reference>